<accession>A0A0C3H0B0</accession>
<keyword evidence="2" id="KW-1185">Reference proteome</keyword>
<evidence type="ECO:0000313" key="1">
    <source>
        <dbReference type="EMBL" id="KIN01601.1"/>
    </source>
</evidence>
<reference evidence="1 2" key="1">
    <citation type="submission" date="2014-04" db="EMBL/GenBank/DDBJ databases">
        <authorList>
            <consortium name="DOE Joint Genome Institute"/>
            <person name="Kuo A."/>
            <person name="Martino E."/>
            <person name="Perotto S."/>
            <person name="Kohler A."/>
            <person name="Nagy L.G."/>
            <person name="Floudas D."/>
            <person name="Copeland A."/>
            <person name="Barry K.W."/>
            <person name="Cichocki N."/>
            <person name="Veneault-Fourrey C."/>
            <person name="LaButti K."/>
            <person name="Lindquist E.A."/>
            <person name="Lipzen A."/>
            <person name="Lundell T."/>
            <person name="Morin E."/>
            <person name="Murat C."/>
            <person name="Sun H."/>
            <person name="Tunlid A."/>
            <person name="Henrissat B."/>
            <person name="Grigoriev I.V."/>
            <person name="Hibbett D.S."/>
            <person name="Martin F."/>
            <person name="Nordberg H.P."/>
            <person name="Cantor M.N."/>
            <person name="Hua S.X."/>
        </authorList>
    </citation>
    <scope>NUCLEOTIDE SEQUENCE [LARGE SCALE GENOMIC DNA]</scope>
    <source>
        <strain evidence="1 2">Zn</strain>
    </source>
</reference>
<evidence type="ECO:0000313" key="2">
    <source>
        <dbReference type="Proteomes" id="UP000054321"/>
    </source>
</evidence>
<dbReference type="Proteomes" id="UP000054321">
    <property type="component" value="Unassembled WGS sequence"/>
</dbReference>
<gene>
    <name evidence="1" type="ORF">OIDMADRAFT_18575</name>
</gene>
<organism evidence="1 2">
    <name type="scientific">Oidiodendron maius (strain Zn)</name>
    <dbReference type="NCBI Taxonomy" id="913774"/>
    <lineage>
        <taxon>Eukaryota</taxon>
        <taxon>Fungi</taxon>
        <taxon>Dikarya</taxon>
        <taxon>Ascomycota</taxon>
        <taxon>Pezizomycotina</taxon>
        <taxon>Leotiomycetes</taxon>
        <taxon>Leotiomycetes incertae sedis</taxon>
        <taxon>Myxotrichaceae</taxon>
        <taxon>Oidiodendron</taxon>
    </lineage>
</organism>
<reference evidence="2" key="2">
    <citation type="submission" date="2015-01" db="EMBL/GenBank/DDBJ databases">
        <title>Evolutionary Origins and Diversification of the Mycorrhizal Mutualists.</title>
        <authorList>
            <consortium name="DOE Joint Genome Institute"/>
            <consortium name="Mycorrhizal Genomics Consortium"/>
            <person name="Kohler A."/>
            <person name="Kuo A."/>
            <person name="Nagy L.G."/>
            <person name="Floudas D."/>
            <person name="Copeland A."/>
            <person name="Barry K.W."/>
            <person name="Cichocki N."/>
            <person name="Veneault-Fourrey C."/>
            <person name="LaButti K."/>
            <person name="Lindquist E.A."/>
            <person name="Lipzen A."/>
            <person name="Lundell T."/>
            <person name="Morin E."/>
            <person name="Murat C."/>
            <person name="Riley R."/>
            <person name="Ohm R."/>
            <person name="Sun H."/>
            <person name="Tunlid A."/>
            <person name="Henrissat B."/>
            <person name="Grigoriev I.V."/>
            <person name="Hibbett D.S."/>
            <person name="Martin F."/>
        </authorList>
    </citation>
    <scope>NUCLEOTIDE SEQUENCE [LARGE SCALE GENOMIC DNA]</scope>
    <source>
        <strain evidence="2">Zn</strain>
    </source>
</reference>
<sequence>MDCNHKLTLTEDHKKVKHLIYHGPMSYNPFPKILRFYPKIENLILIGGRGNARRSEINKADISIVHEKFSWALEDDLLTLARKAWRDLKPTGGRMSLKHIWRGSLPDLVNNVKRSCNPKKGLWTCCT</sequence>
<dbReference type="EMBL" id="KN832875">
    <property type="protein sequence ID" value="KIN01601.1"/>
    <property type="molecule type" value="Genomic_DNA"/>
</dbReference>
<name>A0A0C3H0B0_OIDMZ</name>
<dbReference type="AlphaFoldDB" id="A0A0C3H0B0"/>
<protein>
    <submittedName>
        <fullName evidence="1">Uncharacterized protein</fullName>
    </submittedName>
</protein>
<dbReference type="HOGENOM" id="CLU_1971192_0_0_1"/>
<dbReference type="InParanoid" id="A0A0C3H0B0"/>
<proteinExistence type="predicted"/>